<organism evidence="4 5">
    <name type="scientific">Halobacillus andaensis</name>
    <dbReference type="NCBI Taxonomy" id="1176239"/>
    <lineage>
        <taxon>Bacteria</taxon>
        <taxon>Bacillati</taxon>
        <taxon>Bacillota</taxon>
        <taxon>Bacilli</taxon>
        <taxon>Bacillales</taxon>
        <taxon>Bacillaceae</taxon>
        <taxon>Halobacillus</taxon>
    </lineage>
</organism>
<comment type="caution">
    <text evidence="4">The sequence shown here is derived from an EMBL/GenBank/DDBJ whole genome shotgun (WGS) entry which is preliminary data.</text>
</comment>
<reference evidence="4" key="2">
    <citation type="submission" date="2020-09" db="EMBL/GenBank/DDBJ databases">
        <authorList>
            <person name="Sun Q."/>
            <person name="Zhou Y."/>
        </authorList>
    </citation>
    <scope>NUCLEOTIDE SEQUENCE</scope>
    <source>
        <strain evidence="4">CGMCC 1.12153</strain>
    </source>
</reference>
<keyword evidence="2" id="KW-0472">Membrane</keyword>
<accession>A0A917B2F2</accession>
<evidence type="ECO:0000256" key="1">
    <source>
        <dbReference type="SAM" id="Coils"/>
    </source>
</evidence>
<feature type="transmembrane region" description="Helical" evidence="2">
    <location>
        <begin position="151"/>
        <end position="172"/>
    </location>
</feature>
<evidence type="ECO:0000256" key="2">
    <source>
        <dbReference type="SAM" id="Phobius"/>
    </source>
</evidence>
<keyword evidence="2" id="KW-0812">Transmembrane</keyword>
<proteinExistence type="predicted"/>
<protein>
    <recommendedName>
        <fullName evidence="3">DUF6449 domain-containing protein</fullName>
    </recommendedName>
</protein>
<dbReference type="RefSeq" id="WP_188376370.1">
    <property type="nucleotide sequence ID" value="NZ_BMEL01000001.1"/>
</dbReference>
<dbReference type="PANTHER" id="PTHR39177">
    <property type="entry name" value="ABC TRANSPORTER PERMEASE YTRC-RELATED"/>
    <property type="match status" value="1"/>
</dbReference>
<feature type="transmembrane region" description="Helical" evidence="2">
    <location>
        <begin position="63"/>
        <end position="88"/>
    </location>
</feature>
<dbReference type="Proteomes" id="UP000660110">
    <property type="component" value="Unassembled WGS sequence"/>
</dbReference>
<reference evidence="4" key="1">
    <citation type="journal article" date="2014" name="Int. J. Syst. Evol. Microbiol.">
        <title>Complete genome sequence of Corynebacterium casei LMG S-19264T (=DSM 44701T), isolated from a smear-ripened cheese.</title>
        <authorList>
            <consortium name="US DOE Joint Genome Institute (JGI-PGF)"/>
            <person name="Walter F."/>
            <person name="Albersmeier A."/>
            <person name="Kalinowski J."/>
            <person name="Ruckert C."/>
        </authorList>
    </citation>
    <scope>NUCLEOTIDE SEQUENCE</scope>
    <source>
        <strain evidence="4">CGMCC 1.12153</strain>
    </source>
</reference>
<keyword evidence="1" id="KW-0175">Coiled coil</keyword>
<feature type="transmembrane region" description="Helical" evidence="2">
    <location>
        <begin position="288"/>
        <end position="306"/>
    </location>
</feature>
<keyword evidence="2" id="KW-1133">Transmembrane helix</keyword>
<gene>
    <name evidence="4" type="ORF">GCM10010954_10250</name>
</gene>
<dbReference type="Pfam" id="PF20047">
    <property type="entry name" value="DUF6449"/>
    <property type="match status" value="1"/>
</dbReference>
<keyword evidence="5" id="KW-1185">Reference proteome</keyword>
<dbReference type="EMBL" id="BMEL01000001">
    <property type="protein sequence ID" value="GGF13472.1"/>
    <property type="molecule type" value="Genomic_DNA"/>
</dbReference>
<name>A0A917B2F2_HALAA</name>
<sequence>MPLKTSSFKKEMFKQDFRNVGWISIVYFIGLMFTLPLQLAMALSDDVIEAANYGMYPKDTGLFSSTFLFEIQMILLFGLPVLMAVFLFRYLHVTSSSDFVHSLPIRRETLFNYRLMSGFVLLLVPILLIGFIMLLFIGFADVVDFYNIADLGNWLLLMIIVSWFVFMAGVFVGTLTGLSAVHGVLTFILLLFPMGIVALVFYHISFYVNGFSGSTVLDQSIPHLSPIADVADFSSIDAGEGFIPVSYSVLGIYVLITVLFYFISRFIYKKRQLESASHPIAVSWLRPVFKFGVTFCFALFAGMYFGETQNTYGWIIFGYFFGGIFGFFLSVMLLRKTWRVFSVPQWKGLAVYGAVAALLIALIPLVFITYENHVPASGEVKGVYLGTSYYQYDEYMTSEENQLIESEDTIETVKVLHEKLLQEGDPLKRDGERIFIAYELENGEETYRSYQADLARLQEELDAISKTKEYKEMNNPILNVDIDQVDRLSIHAPYKGSNIEIVEPDKIAGFLENVKKDIYQLPYQRVNGAAELGSFVEATINGEEPVHFSLELTYLNTQEWLIEEGLQEQVMLQADDVEYVEVYEWQHSRDLPPDLAIEQMKESGKVPLRIENADRINEMLEAPSNQSNGAYLVGFYLDEGRGYVNPVMGVHENDAPEFVIEALGNEK</sequence>
<feature type="coiled-coil region" evidence="1">
    <location>
        <begin position="440"/>
        <end position="474"/>
    </location>
</feature>
<feature type="domain" description="DUF6449" evidence="3">
    <location>
        <begin position="438"/>
        <end position="535"/>
    </location>
</feature>
<feature type="transmembrane region" description="Helical" evidence="2">
    <location>
        <begin position="312"/>
        <end position="334"/>
    </location>
</feature>
<dbReference type="PANTHER" id="PTHR39177:SF1">
    <property type="entry name" value="ABC TRANSPORTER PERMEASE YTRC-RELATED"/>
    <property type="match status" value="1"/>
</dbReference>
<feature type="transmembrane region" description="Helical" evidence="2">
    <location>
        <begin position="115"/>
        <end position="139"/>
    </location>
</feature>
<feature type="transmembrane region" description="Helical" evidence="2">
    <location>
        <begin position="184"/>
        <end position="204"/>
    </location>
</feature>
<dbReference type="InterPro" id="IPR053046">
    <property type="entry name" value="ABC-5_transporter"/>
</dbReference>
<evidence type="ECO:0000259" key="3">
    <source>
        <dbReference type="Pfam" id="PF20047"/>
    </source>
</evidence>
<evidence type="ECO:0000313" key="5">
    <source>
        <dbReference type="Proteomes" id="UP000660110"/>
    </source>
</evidence>
<feature type="transmembrane region" description="Helical" evidence="2">
    <location>
        <begin position="247"/>
        <end position="268"/>
    </location>
</feature>
<feature type="transmembrane region" description="Helical" evidence="2">
    <location>
        <begin position="20"/>
        <end position="43"/>
    </location>
</feature>
<dbReference type="InterPro" id="IPR045611">
    <property type="entry name" value="DUF6449"/>
</dbReference>
<dbReference type="AlphaFoldDB" id="A0A917B2F2"/>
<evidence type="ECO:0000313" key="4">
    <source>
        <dbReference type="EMBL" id="GGF13472.1"/>
    </source>
</evidence>
<feature type="transmembrane region" description="Helical" evidence="2">
    <location>
        <begin position="346"/>
        <end position="370"/>
    </location>
</feature>